<evidence type="ECO:0000313" key="2">
    <source>
        <dbReference type="Proteomes" id="UP000784294"/>
    </source>
</evidence>
<protein>
    <submittedName>
        <fullName evidence="1">Uncharacterized protein</fullName>
    </submittedName>
</protein>
<dbReference type="Proteomes" id="UP000784294">
    <property type="component" value="Unassembled WGS sequence"/>
</dbReference>
<sequence>MEAVCQLVPPPEAGGGLPWDCDGRFGRMCPRRIALRPRSILAGLTSVMRRTLSEQATMIYDNSPKRDYKKGGGLQTYLLLIVHFGPLDCVSQSCLFSRTF</sequence>
<gene>
    <name evidence="1" type="ORF">PXEA_LOCUS31574</name>
</gene>
<organism evidence="1 2">
    <name type="scientific">Protopolystoma xenopodis</name>
    <dbReference type="NCBI Taxonomy" id="117903"/>
    <lineage>
        <taxon>Eukaryota</taxon>
        <taxon>Metazoa</taxon>
        <taxon>Spiralia</taxon>
        <taxon>Lophotrochozoa</taxon>
        <taxon>Platyhelminthes</taxon>
        <taxon>Monogenea</taxon>
        <taxon>Polyopisthocotylea</taxon>
        <taxon>Polystomatidea</taxon>
        <taxon>Polystomatidae</taxon>
        <taxon>Protopolystoma</taxon>
    </lineage>
</organism>
<accession>A0A448XJG1</accession>
<evidence type="ECO:0000313" key="1">
    <source>
        <dbReference type="EMBL" id="VEL38134.1"/>
    </source>
</evidence>
<dbReference type="AlphaFoldDB" id="A0A448XJG1"/>
<keyword evidence="2" id="KW-1185">Reference proteome</keyword>
<comment type="caution">
    <text evidence="1">The sequence shown here is derived from an EMBL/GenBank/DDBJ whole genome shotgun (WGS) entry which is preliminary data.</text>
</comment>
<reference evidence="1" key="1">
    <citation type="submission" date="2018-11" db="EMBL/GenBank/DDBJ databases">
        <authorList>
            <consortium name="Pathogen Informatics"/>
        </authorList>
    </citation>
    <scope>NUCLEOTIDE SEQUENCE</scope>
</reference>
<name>A0A448XJG1_9PLAT</name>
<proteinExistence type="predicted"/>
<dbReference type="EMBL" id="CAAALY010256992">
    <property type="protein sequence ID" value="VEL38134.1"/>
    <property type="molecule type" value="Genomic_DNA"/>
</dbReference>